<dbReference type="RefSeq" id="WP_212695562.1">
    <property type="nucleotide sequence ID" value="NZ_CP058649.1"/>
</dbReference>
<feature type="transmembrane region" description="Helical" evidence="1">
    <location>
        <begin position="37"/>
        <end position="57"/>
    </location>
</feature>
<organism evidence="2 3">
    <name type="scientific">Vallitalea pronyensis</name>
    <dbReference type="NCBI Taxonomy" id="1348613"/>
    <lineage>
        <taxon>Bacteria</taxon>
        <taxon>Bacillati</taxon>
        <taxon>Bacillota</taxon>
        <taxon>Clostridia</taxon>
        <taxon>Lachnospirales</taxon>
        <taxon>Vallitaleaceae</taxon>
        <taxon>Vallitalea</taxon>
    </lineage>
</organism>
<name>A0A8J8MNW4_9FIRM</name>
<keyword evidence="1" id="KW-1133">Transmembrane helix</keyword>
<evidence type="ECO:0000313" key="2">
    <source>
        <dbReference type="EMBL" id="QUI24862.1"/>
    </source>
</evidence>
<evidence type="ECO:0000256" key="1">
    <source>
        <dbReference type="SAM" id="Phobius"/>
    </source>
</evidence>
<reference evidence="2" key="1">
    <citation type="submission" date="2020-07" db="EMBL/GenBank/DDBJ databases">
        <title>Vallitalea pronyensis genome.</title>
        <authorList>
            <person name="Postec A."/>
        </authorList>
    </citation>
    <scope>NUCLEOTIDE SEQUENCE</scope>
    <source>
        <strain evidence="2">FatNI3</strain>
    </source>
</reference>
<protein>
    <submittedName>
        <fullName evidence="2">Phage holin family protein</fullName>
    </submittedName>
</protein>
<accession>A0A8J8MNW4</accession>
<proteinExistence type="predicted"/>
<keyword evidence="3" id="KW-1185">Reference proteome</keyword>
<keyword evidence="1" id="KW-0472">Membrane</keyword>
<dbReference type="AlphaFoldDB" id="A0A8J8MNW4"/>
<dbReference type="InterPro" id="IPR032111">
    <property type="entry name" value="Clostridium_phage_holin"/>
</dbReference>
<evidence type="ECO:0000313" key="3">
    <source>
        <dbReference type="Proteomes" id="UP000683246"/>
    </source>
</evidence>
<feature type="transmembrane region" description="Helical" evidence="1">
    <location>
        <begin position="12"/>
        <end position="31"/>
    </location>
</feature>
<keyword evidence="1" id="KW-0812">Transmembrane</keyword>
<dbReference type="KEGG" id="vpy:HZI73_22295"/>
<dbReference type="Pfam" id="PF16079">
    <property type="entry name" value="Phage_holin_5_2"/>
    <property type="match status" value="1"/>
</dbReference>
<sequence>MDWNIIIEFIRPELLILIAICYCMGLFLKVIPKVPDWTIPLVLLVFTCCVSILYIAIQLKEGFNASTYLMGFIYGVLSAAVAVYGNQVIKQLKNK</sequence>
<feature type="transmembrane region" description="Helical" evidence="1">
    <location>
        <begin position="69"/>
        <end position="89"/>
    </location>
</feature>
<gene>
    <name evidence="2" type="ORF">HZI73_22295</name>
</gene>
<dbReference type="EMBL" id="CP058649">
    <property type="protein sequence ID" value="QUI24862.1"/>
    <property type="molecule type" value="Genomic_DNA"/>
</dbReference>
<dbReference type="Proteomes" id="UP000683246">
    <property type="component" value="Chromosome"/>
</dbReference>